<evidence type="ECO:0000313" key="1">
    <source>
        <dbReference type="EMBL" id="CAG8819659.1"/>
    </source>
</evidence>
<keyword evidence="2" id="KW-1185">Reference proteome</keyword>
<protein>
    <submittedName>
        <fullName evidence="1">8904_t:CDS:1</fullName>
    </submittedName>
</protein>
<gene>
    <name evidence="1" type="ORF">CPELLU_LOCUS19570</name>
</gene>
<accession>A0A9N9KBG2</accession>
<feature type="non-terminal residue" evidence="1">
    <location>
        <position position="64"/>
    </location>
</feature>
<reference evidence="1" key="1">
    <citation type="submission" date="2021-06" db="EMBL/GenBank/DDBJ databases">
        <authorList>
            <person name="Kallberg Y."/>
            <person name="Tangrot J."/>
            <person name="Rosling A."/>
        </authorList>
    </citation>
    <scope>NUCLEOTIDE SEQUENCE</scope>
    <source>
        <strain evidence="1">FL966</strain>
    </source>
</reference>
<comment type="caution">
    <text evidence="1">The sequence shown here is derived from an EMBL/GenBank/DDBJ whole genome shotgun (WGS) entry which is preliminary data.</text>
</comment>
<feature type="non-terminal residue" evidence="1">
    <location>
        <position position="1"/>
    </location>
</feature>
<dbReference type="AlphaFoldDB" id="A0A9N9KBG2"/>
<name>A0A9N9KBG2_9GLOM</name>
<sequence>SINLTIKNLKLEINTFVDFNLQIFEPFNNNKNNFIINENFEDNSTSNFDDYDLKTIIQNMELNE</sequence>
<evidence type="ECO:0000313" key="2">
    <source>
        <dbReference type="Proteomes" id="UP000789759"/>
    </source>
</evidence>
<dbReference type="EMBL" id="CAJVQA010048215">
    <property type="protein sequence ID" value="CAG8819659.1"/>
    <property type="molecule type" value="Genomic_DNA"/>
</dbReference>
<dbReference type="Proteomes" id="UP000789759">
    <property type="component" value="Unassembled WGS sequence"/>
</dbReference>
<organism evidence="1 2">
    <name type="scientific">Cetraspora pellucida</name>
    <dbReference type="NCBI Taxonomy" id="1433469"/>
    <lineage>
        <taxon>Eukaryota</taxon>
        <taxon>Fungi</taxon>
        <taxon>Fungi incertae sedis</taxon>
        <taxon>Mucoromycota</taxon>
        <taxon>Glomeromycotina</taxon>
        <taxon>Glomeromycetes</taxon>
        <taxon>Diversisporales</taxon>
        <taxon>Gigasporaceae</taxon>
        <taxon>Cetraspora</taxon>
    </lineage>
</organism>
<proteinExistence type="predicted"/>